<sequence>MSSKAIGWCITGAGALLEESIRVASTVSRDFDITFFVSRAGEEVLEMYGLMDELCGVVSDSYLDEVFLASDSGFSFPKTGRFMLGRYEALVVSPATSNTVGKMAHGISDTLVTNCFSHATKTGVEVLVVPVELEPAASITPYYISKDLCDKCGRCVDVCPEGAVRFYEIDYYRCSGCGRCVDVCPEGAVRFYEIEVVERGVDRENIERIEGMEGVSVFGSPFELLDRL</sequence>
<keyword evidence="7" id="KW-1185">Reference proteome</keyword>
<dbReference type="GO" id="GO:0046872">
    <property type="term" value="F:metal ion binding"/>
    <property type="evidence" value="ECO:0007669"/>
    <property type="project" value="UniProtKB-KW"/>
</dbReference>
<comment type="caution">
    <text evidence="6">The sequence shown here is derived from an EMBL/GenBank/DDBJ whole genome shotgun (WGS) entry which is preliminary data.</text>
</comment>
<keyword evidence="3" id="KW-0408">Iron</keyword>
<evidence type="ECO:0000256" key="3">
    <source>
        <dbReference type="ARBA" id="ARBA00023004"/>
    </source>
</evidence>
<dbReference type="GO" id="GO:0051539">
    <property type="term" value="F:4 iron, 4 sulfur cluster binding"/>
    <property type="evidence" value="ECO:0007669"/>
    <property type="project" value="UniProtKB-KW"/>
</dbReference>
<name>A0A1Y3GB91_9EURY</name>
<proteinExistence type="predicted"/>
<dbReference type="InterPro" id="IPR017896">
    <property type="entry name" value="4Fe4S_Fe-S-bd"/>
</dbReference>
<dbReference type="InterPro" id="IPR017900">
    <property type="entry name" value="4Fe4S_Fe_S_CS"/>
</dbReference>
<feature type="domain" description="4Fe-4S ferredoxin-type" evidence="5">
    <location>
        <begin position="165"/>
        <end position="194"/>
    </location>
</feature>
<reference evidence="6 7" key="1">
    <citation type="submission" date="2016-12" db="EMBL/GenBank/DDBJ databases">
        <title>Discovery of methanogenic haloarchaea.</title>
        <authorList>
            <person name="Sorokin D.Y."/>
            <person name="Makarova K.S."/>
            <person name="Abbas B."/>
            <person name="Ferrer M."/>
            <person name="Golyshin P.N."/>
        </authorList>
    </citation>
    <scope>NUCLEOTIDE SEQUENCE [LARGE SCALE GENOMIC DNA]</scope>
    <source>
        <strain evidence="6">AMET1</strain>
    </source>
</reference>
<accession>A0A1Y3GB91</accession>
<dbReference type="GO" id="GO:0016491">
    <property type="term" value="F:oxidoreductase activity"/>
    <property type="evidence" value="ECO:0007669"/>
    <property type="project" value="UniProtKB-ARBA"/>
</dbReference>
<dbReference type="SUPFAM" id="SSF52507">
    <property type="entry name" value="Homo-oligomeric flavin-containing Cys decarboxylases, HFCD"/>
    <property type="match status" value="1"/>
</dbReference>
<dbReference type="InterPro" id="IPR036551">
    <property type="entry name" value="Flavin_trans-like"/>
</dbReference>
<dbReference type="PROSITE" id="PS51379">
    <property type="entry name" value="4FE4S_FER_2"/>
    <property type="match status" value="2"/>
</dbReference>
<dbReference type="PANTHER" id="PTHR24960:SF79">
    <property type="entry name" value="PHOTOSYSTEM I IRON-SULFUR CENTER"/>
    <property type="match status" value="1"/>
</dbReference>
<evidence type="ECO:0000256" key="4">
    <source>
        <dbReference type="ARBA" id="ARBA00023014"/>
    </source>
</evidence>
<dbReference type="Gene3D" id="3.30.70.20">
    <property type="match status" value="1"/>
</dbReference>
<evidence type="ECO:0000313" key="6">
    <source>
        <dbReference type="EMBL" id="OUJ18510.1"/>
    </source>
</evidence>
<gene>
    <name evidence="6" type="ORF">AMET1_1429</name>
</gene>
<dbReference type="InterPro" id="IPR050157">
    <property type="entry name" value="PSI_iron-sulfur_center"/>
</dbReference>
<dbReference type="Gene3D" id="3.40.50.1950">
    <property type="entry name" value="Flavin prenyltransferase-like"/>
    <property type="match status" value="1"/>
</dbReference>
<dbReference type="Pfam" id="PF00037">
    <property type="entry name" value="Fer4"/>
    <property type="match status" value="2"/>
</dbReference>
<protein>
    <submittedName>
        <fullName evidence="6">Archaeal flavoprotein</fullName>
    </submittedName>
</protein>
<dbReference type="InterPro" id="IPR003382">
    <property type="entry name" value="Flavoprotein"/>
</dbReference>
<dbReference type="PANTHER" id="PTHR24960">
    <property type="entry name" value="PHOTOSYSTEM I IRON-SULFUR CENTER-RELATED"/>
    <property type="match status" value="1"/>
</dbReference>
<dbReference type="SUPFAM" id="SSF54862">
    <property type="entry name" value="4Fe-4S ferredoxins"/>
    <property type="match status" value="1"/>
</dbReference>
<evidence type="ECO:0000259" key="5">
    <source>
        <dbReference type="PROSITE" id="PS51379"/>
    </source>
</evidence>
<organism evidence="6 7">
    <name type="scientific">Methanonatronarchaeum thermophilum</name>
    <dbReference type="NCBI Taxonomy" id="1927129"/>
    <lineage>
        <taxon>Archaea</taxon>
        <taxon>Methanobacteriati</taxon>
        <taxon>Methanobacteriota</taxon>
        <taxon>Methanonatronarchaeia</taxon>
        <taxon>Methanonatronarchaeales</taxon>
        <taxon>Methanonatronarchaeaceae</taxon>
        <taxon>Methanonatronarchaeum</taxon>
    </lineage>
</organism>
<evidence type="ECO:0000256" key="1">
    <source>
        <dbReference type="ARBA" id="ARBA00022485"/>
    </source>
</evidence>
<dbReference type="Proteomes" id="UP000195137">
    <property type="component" value="Unassembled WGS sequence"/>
</dbReference>
<dbReference type="AlphaFoldDB" id="A0A1Y3GB91"/>
<evidence type="ECO:0000313" key="7">
    <source>
        <dbReference type="Proteomes" id="UP000195137"/>
    </source>
</evidence>
<dbReference type="EMBL" id="MRZU01000004">
    <property type="protein sequence ID" value="OUJ18510.1"/>
    <property type="molecule type" value="Genomic_DNA"/>
</dbReference>
<keyword evidence="2" id="KW-0479">Metal-binding</keyword>
<keyword evidence="4" id="KW-0411">Iron-sulfur</keyword>
<feature type="domain" description="4Fe-4S ferredoxin-type" evidence="5">
    <location>
        <begin position="140"/>
        <end position="164"/>
    </location>
</feature>
<evidence type="ECO:0000256" key="2">
    <source>
        <dbReference type="ARBA" id="ARBA00022723"/>
    </source>
</evidence>
<dbReference type="PROSITE" id="PS00198">
    <property type="entry name" value="4FE4S_FER_1"/>
    <property type="match status" value="2"/>
</dbReference>
<dbReference type="OrthoDB" id="23478at2157"/>
<keyword evidence="1" id="KW-0004">4Fe-4S</keyword>
<dbReference type="Pfam" id="PF02441">
    <property type="entry name" value="Flavoprotein"/>
    <property type="match status" value="1"/>
</dbReference>
<dbReference type="RefSeq" id="WP_086637778.1">
    <property type="nucleotide sequence ID" value="NZ_MRZU01000004.1"/>
</dbReference>